<keyword evidence="10" id="KW-0472">Membrane</keyword>
<dbReference type="GO" id="GO:0005509">
    <property type="term" value="F:calcium ion binding"/>
    <property type="evidence" value="ECO:0007669"/>
    <property type="project" value="InterPro"/>
</dbReference>
<feature type="non-terminal residue" evidence="14">
    <location>
        <position position="1"/>
    </location>
</feature>
<evidence type="ECO:0000256" key="3">
    <source>
        <dbReference type="ARBA" id="ARBA00013278"/>
    </source>
</evidence>
<dbReference type="GO" id="GO:0047498">
    <property type="term" value="F:calcium-dependent phospholipase A2 activity"/>
    <property type="evidence" value="ECO:0007669"/>
    <property type="project" value="TreeGrafter"/>
</dbReference>
<feature type="domain" description="PLA2c" evidence="13">
    <location>
        <begin position="274"/>
        <end position="367"/>
    </location>
</feature>
<dbReference type="EC" id="3.1.1.4" evidence="3"/>
<keyword evidence="7" id="KW-0106">Calcium</keyword>
<evidence type="ECO:0000259" key="12">
    <source>
        <dbReference type="PROSITE" id="PS50004"/>
    </source>
</evidence>
<dbReference type="InterPro" id="IPR000008">
    <property type="entry name" value="C2_dom"/>
</dbReference>
<dbReference type="GO" id="GO:0005829">
    <property type="term" value="C:cytosol"/>
    <property type="evidence" value="ECO:0007669"/>
    <property type="project" value="UniProtKB-SubCell"/>
</dbReference>
<dbReference type="CDD" id="cd04036">
    <property type="entry name" value="C2_cPLA2"/>
    <property type="match status" value="1"/>
</dbReference>
<evidence type="ECO:0000256" key="9">
    <source>
        <dbReference type="ARBA" id="ARBA00023098"/>
    </source>
</evidence>
<protein>
    <recommendedName>
        <fullName evidence="3">phospholipase A2</fullName>
        <ecNumber evidence="3">3.1.1.4</ecNumber>
    </recommendedName>
</protein>
<keyword evidence="9 11" id="KW-0443">Lipid metabolism</keyword>
<keyword evidence="5" id="KW-0479">Metal-binding</keyword>
<evidence type="ECO:0000256" key="11">
    <source>
        <dbReference type="PROSITE-ProRule" id="PRU00555"/>
    </source>
</evidence>
<evidence type="ECO:0000256" key="4">
    <source>
        <dbReference type="ARBA" id="ARBA00022490"/>
    </source>
</evidence>
<dbReference type="Proteomes" id="UP000053238">
    <property type="component" value="Unassembled WGS sequence"/>
</dbReference>
<evidence type="ECO:0000256" key="7">
    <source>
        <dbReference type="ARBA" id="ARBA00022837"/>
    </source>
</evidence>
<dbReference type="PROSITE" id="PS50004">
    <property type="entry name" value="C2"/>
    <property type="match status" value="1"/>
</dbReference>
<organism evidence="14 15">
    <name type="scientific">Phalacrocorax carbo</name>
    <name type="common">Great cormorant</name>
    <name type="synonym">Pelecanus carbo</name>
    <dbReference type="NCBI Taxonomy" id="9209"/>
    <lineage>
        <taxon>Eukaryota</taxon>
        <taxon>Metazoa</taxon>
        <taxon>Chordata</taxon>
        <taxon>Craniata</taxon>
        <taxon>Vertebrata</taxon>
        <taxon>Euteleostomi</taxon>
        <taxon>Archelosauria</taxon>
        <taxon>Archosauria</taxon>
        <taxon>Dinosauria</taxon>
        <taxon>Saurischia</taxon>
        <taxon>Theropoda</taxon>
        <taxon>Coelurosauria</taxon>
        <taxon>Aves</taxon>
        <taxon>Neognathae</taxon>
        <taxon>Neoaves</taxon>
        <taxon>Aequornithes</taxon>
        <taxon>Suliformes</taxon>
        <taxon>Phalacrocoracidae</taxon>
        <taxon>Phalacrocorax</taxon>
    </lineage>
</organism>
<dbReference type="SMART" id="SM00239">
    <property type="entry name" value="C2"/>
    <property type="match status" value="1"/>
</dbReference>
<dbReference type="AlphaFoldDB" id="A0A093RHN0"/>
<dbReference type="InterPro" id="IPR002642">
    <property type="entry name" value="LysoPLipase_cat_dom"/>
</dbReference>
<dbReference type="SUPFAM" id="SSF52151">
    <property type="entry name" value="FabD/lysophospholipase-like"/>
    <property type="match status" value="1"/>
</dbReference>
<dbReference type="InterPro" id="IPR035892">
    <property type="entry name" value="C2_domain_sf"/>
</dbReference>
<dbReference type="PANTHER" id="PTHR10728">
    <property type="entry name" value="CYTOSOLIC PHOSPHOLIPASE A2"/>
    <property type="match status" value="1"/>
</dbReference>
<dbReference type="Gene3D" id="2.60.40.150">
    <property type="entry name" value="C2 domain"/>
    <property type="match status" value="1"/>
</dbReference>
<dbReference type="InterPro" id="IPR016035">
    <property type="entry name" value="Acyl_Trfase/lysoPLipase"/>
</dbReference>
<proteinExistence type="predicted"/>
<evidence type="ECO:0000256" key="6">
    <source>
        <dbReference type="ARBA" id="ARBA00022801"/>
    </source>
</evidence>
<dbReference type="InterPro" id="IPR041847">
    <property type="entry name" value="C2_cPLA2"/>
</dbReference>
<evidence type="ECO:0000256" key="10">
    <source>
        <dbReference type="ARBA" id="ARBA00023136"/>
    </source>
</evidence>
<dbReference type="InterPro" id="IPR040723">
    <property type="entry name" value="cPLA2_C2"/>
</dbReference>
<keyword evidence="8 11" id="KW-0442">Lipid degradation</keyword>
<gene>
    <name evidence="14" type="ORF">N336_08313</name>
</gene>
<reference evidence="14 15" key="1">
    <citation type="submission" date="2014-04" db="EMBL/GenBank/DDBJ databases">
        <title>Genome evolution of avian class.</title>
        <authorList>
            <person name="Zhang G."/>
            <person name="Li C."/>
        </authorList>
    </citation>
    <scope>NUCLEOTIDE SEQUENCE [LARGE SCALE GENOMIC DNA]</scope>
    <source>
        <strain evidence="14">BGI_N336</strain>
    </source>
</reference>
<dbReference type="GO" id="GO:0032587">
    <property type="term" value="C:ruffle membrane"/>
    <property type="evidence" value="ECO:0007669"/>
    <property type="project" value="TreeGrafter"/>
</dbReference>
<evidence type="ECO:0000256" key="5">
    <source>
        <dbReference type="ARBA" id="ARBA00022723"/>
    </source>
</evidence>
<feature type="domain" description="C2" evidence="12">
    <location>
        <begin position="1"/>
        <end position="114"/>
    </location>
</feature>
<evidence type="ECO:0000313" key="15">
    <source>
        <dbReference type="Proteomes" id="UP000053238"/>
    </source>
</evidence>
<name>A0A093RHN0_PHACA</name>
<sequence length="367" mass="40951">LFLSFQWEKHPHYNLTVKVLRARNIKGTDLLSKADCYVELKLPTASPVVSRTQVVDNSDNPEWNETFQYRIHSAVKNILELTLYDKDVLISDELTSIVFDVGGMKPGQPLLRTFRLNPEVSPWLLSRSTMNSSDAPTEVLTNGVLVVHPCLSLQGTVNKDEKAKEKQQGSREVKLSVPGAYQKQLCIPWRPDNEKDNGISFVFHVDKEMCPELQVELQQTISVLQDGMNPDVEKHTTVLGLGTVPVNSLPIGQKVDRIVSLGEGQSLDMSLKTEERPWDLDIRLGFDLCKEEREFLDKRKKIVSEALWKTLHLKESPPKDEVPVVAVLGSGGGMRALTSFYGSLAGLQQLGLLDAAIYLCGISGSTW</sequence>
<evidence type="ECO:0000259" key="13">
    <source>
        <dbReference type="PROSITE" id="PS51210"/>
    </source>
</evidence>
<accession>A0A093RHN0</accession>
<evidence type="ECO:0000256" key="8">
    <source>
        <dbReference type="ARBA" id="ARBA00022963"/>
    </source>
</evidence>
<feature type="non-terminal residue" evidence="14">
    <location>
        <position position="367"/>
    </location>
</feature>
<keyword evidence="15" id="KW-1185">Reference proteome</keyword>
<dbReference type="FunFam" id="2.60.40.150:FF:000030">
    <property type="entry name" value="Phospholipase A2"/>
    <property type="match status" value="1"/>
</dbReference>
<evidence type="ECO:0000256" key="2">
    <source>
        <dbReference type="ARBA" id="ARBA00004514"/>
    </source>
</evidence>
<evidence type="ECO:0000313" key="14">
    <source>
        <dbReference type="EMBL" id="KFW95477.1"/>
    </source>
</evidence>
<dbReference type="SUPFAM" id="SSF49562">
    <property type="entry name" value="C2 domain (Calcium/lipid-binding domain, CaLB)"/>
    <property type="match status" value="1"/>
</dbReference>
<dbReference type="GO" id="GO:0046475">
    <property type="term" value="P:glycerophospholipid catabolic process"/>
    <property type="evidence" value="ECO:0007669"/>
    <property type="project" value="TreeGrafter"/>
</dbReference>
<dbReference type="Gene3D" id="3.40.1090.10">
    <property type="entry name" value="Cytosolic phospholipase A2 catalytic domain"/>
    <property type="match status" value="1"/>
</dbReference>
<dbReference type="GO" id="GO:0031982">
    <property type="term" value="C:vesicle"/>
    <property type="evidence" value="ECO:0007669"/>
    <property type="project" value="TreeGrafter"/>
</dbReference>
<dbReference type="Pfam" id="PF18695">
    <property type="entry name" value="cPLA2_C2"/>
    <property type="match status" value="1"/>
</dbReference>
<evidence type="ECO:0000256" key="1">
    <source>
        <dbReference type="ARBA" id="ARBA00004170"/>
    </source>
</evidence>
<dbReference type="Pfam" id="PF00168">
    <property type="entry name" value="C2"/>
    <property type="match status" value="1"/>
</dbReference>
<keyword evidence="6 11" id="KW-0378">Hydrolase</keyword>
<dbReference type="GO" id="GO:0005544">
    <property type="term" value="F:calcium-dependent phospholipid binding"/>
    <property type="evidence" value="ECO:0007669"/>
    <property type="project" value="TreeGrafter"/>
</dbReference>
<dbReference type="PANTHER" id="PTHR10728:SF22">
    <property type="entry name" value="CYTOSOLIC PHOSPHOLIPASE A2 ZETA"/>
    <property type="match status" value="1"/>
</dbReference>
<comment type="subcellular location">
    <subcellularLocation>
        <location evidence="2">Cytoplasm</location>
        <location evidence="2">Cytosol</location>
    </subcellularLocation>
    <subcellularLocation>
        <location evidence="1">Membrane</location>
        <topology evidence="1">Peripheral membrane protein</topology>
    </subcellularLocation>
</comment>
<dbReference type="PROSITE" id="PS51210">
    <property type="entry name" value="PLA2C"/>
    <property type="match status" value="1"/>
</dbReference>
<dbReference type="EMBL" id="KL446111">
    <property type="protein sequence ID" value="KFW95477.1"/>
    <property type="molecule type" value="Genomic_DNA"/>
</dbReference>
<keyword evidence="4" id="KW-0963">Cytoplasm</keyword>